<dbReference type="GO" id="GO:0003676">
    <property type="term" value="F:nucleic acid binding"/>
    <property type="evidence" value="ECO:0007669"/>
    <property type="project" value="InterPro"/>
</dbReference>
<evidence type="ECO:0000313" key="4">
    <source>
        <dbReference type="Proteomes" id="UP000242254"/>
    </source>
</evidence>
<dbReference type="InterPro" id="IPR038717">
    <property type="entry name" value="Tc1-like_DDE_dom"/>
</dbReference>
<feature type="compositionally biased region" description="Polar residues" evidence="1">
    <location>
        <begin position="1"/>
        <end position="15"/>
    </location>
</feature>
<evidence type="ECO:0000256" key="1">
    <source>
        <dbReference type="SAM" id="MobiDB-lite"/>
    </source>
</evidence>
<dbReference type="RefSeq" id="XP_023462270.1">
    <property type="nucleotide sequence ID" value="XM_023609610.1"/>
</dbReference>
<dbReference type="Pfam" id="PF13358">
    <property type="entry name" value="DDE_3"/>
    <property type="match status" value="1"/>
</dbReference>
<gene>
    <name evidence="3" type="ORF">RHIMIDRAFT_241573</name>
</gene>
<dbReference type="Proteomes" id="UP000242254">
    <property type="component" value="Unassembled WGS sequence"/>
</dbReference>
<evidence type="ECO:0000259" key="2">
    <source>
        <dbReference type="Pfam" id="PF13358"/>
    </source>
</evidence>
<feature type="domain" description="Tc1-like transposase DDE" evidence="2">
    <location>
        <begin position="192"/>
        <end position="304"/>
    </location>
</feature>
<dbReference type="AlphaFoldDB" id="A0A2G4SII8"/>
<dbReference type="PANTHER" id="PTHR46564">
    <property type="entry name" value="TRANSPOSASE"/>
    <property type="match status" value="1"/>
</dbReference>
<accession>A0A2G4SII8</accession>
<evidence type="ECO:0000313" key="3">
    <source>
        <dbReference type="EMBL" id="PHZ08562.1"/>
    </source>
</evidence>
<dbReference type="PANTHER" id="PTHR46564:SF1">
    <property type="entry name" value="TRANSPOSASE"/>
    <property type="match status" value="1"/>
</dbReference>
<dbReference type="GeneID" id="35440600"/>
<reference evidence="3 4" key="1">
    <citation type="journal article" date="2016" name="Proc. Natl. Acad. Sci. U.S.A.">
        <title>Lipid metabolic changes in an early divergent fungus govern the establishment of a mutualistic symbiosis with endobacteria.</title>
        <authorList>
            <person name="Lastovetsky O.A."/>
            <person name="Gaspar M.L."/>
            <person name="Mondo S.J."/>
            <person name="LaButti K.M."/>
            <person name="Sandor L."/>
            <person name="Grigoriev I.V."/>
            <person name="Henry S.A."/>
            <person name="Pawlowska T.E."/>
        </authorList>
    </citation>
    <scope>NUCLEOTIDE SEQUENCE [LARGE SCALE GENOMIC DNA]</scope>
    <source>
        <strain evidence="3 4">ATCC 52813</strain>
    </source>
</reference>
<proteinExistence type="predicted"/>
<feature type="region of interest" description="Disordered" evidence="1">
    <location>
        <begin position="1"/>
        <end position="31"/>
    </location>
</feature>
<feature type="compositionally biased region" description="Polar residues" evidence="1">
    <location>
        <begin position="22"/>
        <end position="31"/>
    </location>
</feature>
<name>A0A2G4SII8_RHIZD</name>
<dbReference type="Gene3D" id="3.30.420.10">
    <property type="entry name" value="Ribonuclease H-like superfamily/Ribonuclease H"/>
    <property type="match status" value="1"/>
</dbReference>
<sequence length="309" mass="35078">MQNDSAIPDNNSDNNVRGVFRQNGSAKSEPSQPIFRCNDCGKLLDLVIEQGISARKAGLTIGIVVRTAQHYVKLYKDNVEKRLPGTKKLSRQGGNDRKLEEKHTDFLCSFYEQNVAAVLWEARDALLPAFPDLISITLSGLHKHLIKYALLALKKLDKVLATRATDNMLQLRKEIVLAWKADQAMNWQNNYIFIDETEFNMRIRRNFGRSKRGMPAKASFPSNKGITVAIIGAICEKGVVDLTLRKPKAVQKNARGMTGRYLVMDNAMIHKRPNIQKLIVDRGYKVAYLPYSPFLNPIELFWAKNYRIS</sequence>
<dbReference type="InterPro" id="IPR036397">
    <property type="entry name" value="RNaseH_sf"/>
</dbReference>
<protein>
    <recommendedName>
        <fullName evidence="2">Tc1-like transposase DDE domain-containing protein</fullName>
    </recommendedName>
</protein>
<organism evidence="3 4">
    <name type="scientific">Rhizopus microsporus ATCC 52813</name>
    <dbReference type="NCBI Taxonomy" id="1340429"/>
    <lineage>
        <taxon>Eukaryota</taxon>
        <taxon>Fungi</taxon>
        <taxon>Fungi incertae sedis</taxon>
        <taxon>Mucoromycota</taxon>
        <taxon>Mucoromycotina</taxon>
        <taxon>Mucoromycetes</taxon>
        <taxon>Mucorales</taxon>
        <taxon>Mucorineae</taxon>
        <taxon>Rhizopodaceae</taxon>
        <taxon>Rhizopus</taxon>
    </lineage>
</organism>
<keyword evidence="4" id="KW-1185">Reference proteome</keyword>
<dbReference type="STRING" id="1340429.A0A2G4SII8"/>
<dbReference type="EMBL" id="KZ303864">
    <property type="protein sequence ID" value="PHZ08562.1"/>
    <property type="molecule type" value="Genomic_DNA"/>
</dbReference>